<evidence type="ECO:0000313" key="2">
    <source>
        <dbReference type="Proteomes" id="UP000798662"/>
    </source>
</evidence>
<name>A0ACC3BQS8_PYRYE</name>
<sequence>MALCPRDTQEQLLIARALHLAQSPTPRPHPDAQAALATALAASASPAAFVADLLPLLSRAARVWERAPAVEAVFTNVEFDGEVYEQLTGALIAAASDVVVRVRAAAAVALCRLQVVDQGVGVEGDEGSADGDDSAPDTCPVHTLLAELATGDASPVVRAAAVSSVVAVGIGAVALRTALRDGCPGVRRAAVATLAAVNPVTLGGDGRAAALVTFSGDPDAGVRSVGWSRVVVGSWFSSICDAEPISFAEMLLRDELPPPPTDGEDGELGGGAAPCTAAGGDSVGWDDDAVTPPPTPARTRLVLATLIRLFRDPVVAPKLAVDINQLAEADVLVLRAAVAVGGAAALSPLIRNAGVLADVLIYYAGLPRVLTQLLPLVGVVGRGGREALRSVLLESILGGEGVDGRVVGPAVEAMRELEGSGRGDEAVLEYTLAEVLPAAAAAATAADGTPWVEDGDGHGATGADAAATALCHRRASWARLRALHIAEAVLNGAPPGLLFPTAKQPQPLPQMPPPLAGDVAAGGGVPPPSDASVGWLTPWHPDAADADPAARLRSVTGVLFALYVRRGAAAATAVEAAAVQVATAAAASAAAPAAGSRRGGGGGWGVDSLTAIATVTALCALLQRADAAAAGRGDGAAGGGGPVARIATAVVGAAAAGLGGVAGVRLLCRLAGGLRPAVAGAPAAALRAAVATAVEEVAEGGGGARAAGSLRRLIVHCEEERGVSDVD</sequence>
<gene>
    <name evidence="1" type="ORF">I4F81_002913</name>
</gene>
<comment type="caution">
    <text evidence="1">The sequence shown here is derived from an EMBL/GenBank/DDBJ whole genome shotgun (WGS) entry which is preliminary data.</text>
</comment>
<dbReference type="Proteomes" id="UP000798662">
    <property type="component" value="Chromosome 1"/>
</dbReference>
<evidence type="ECO:0000313" key="1">
    <source>
        <dbReference type="EMBL" id="KAK1860324.1"/>
    </source>
</evidence>
<organism evidence="1 2">
    <name type="scientific">Pyropia yezoensis</name>
    <name type="common">Susabi-nori</name>
    <name type="synonym">Porphyra yezoensis</name>
    <dbReference type="NCBI Taxonomy" id="2788"/>
    <lineage>
        <taxon>Eukaryota</taxon>
        <taxon>Rhodophyta</taxon>
        <taxon>Bangiophyceae</taxon>
        <taxon>Bangiales</taxon>
        <taxon>Bangiaceae</taxon>
        <taxon>Pyropia</taxon>
    </lineage>
</organism>
<keyword evidence="2" id="KW-1185">Reference proteome</keyword>
<dbReference type="EMBL" id="CM020618">
    <property type="protein sequence ID" value="KAK1860324.1"/>
    <property type="molecule type" value="Genomic_DNA"/>
</dbReference>
<proteinExistence type="predicted"/>
<accession>A0ACC3BQS8</accession>
<protein>
    <submittedName>
        <fullName evidence="1">Uncharacterized protein</fullName>
    </submittedName>
</protein>
<reference evidence="1" key="1">
    <citation type="submission" date="2019-11" db="EMBL/GenBank/DDBJ databases">
        <title>Nori genome reveals adaptations in red seaweeds to the harsh intertidal environment.</title>
        <authorList>
            <person name="Wang D."/>
            <person name="Mao Y."/>
        </authorList>
    </citation>
    <scope>NUCLEOTIDE SEQUENCE</scope>
    <source>
        <tissue evidence="1">Gametophyte</tissue>
    </source>
</reference>